<gene>
    <name evidence="3" type="ORF">MKW94_014844</name>
</gene>
<evidence type="ECO:0000256" key="1">
    <source>
        <dbReference type="SAM" id="MobiDB-lite"/>
    </source>
</evidence>
<dbReference type="SUPFAM" id="SSF50405">
    <property type="entry name" value="Actin-crosslinking proteins"/>
    <property type="match status" value="1"/>
</dbReference>
<sequence length="187" mass="21421">MEFFTKAKAVRLRSHLDKYLVSDENKENLRQSRRQKSSSKSKWFVELVEDNTQAIRLKNIYANYLTAIVQAESNNKFDLSIQWFPIRDGFQVKLKSFEGKFLRANGATPPWRNTVTTDIISDNSATKDWVLWDIETVDEENDSETNFSDLTSQLSSLSSFSGDFIDSPKSPWSTMSMAPTPKLSSSQ</sequence>
<keyword evidence="4" id="KW-1185">Reference proteome</keyword>
<evidence type="ECO:0000259" key="2">
    <source>
        <dbReference type="Pfam" id="PF04601"/>
    </source>
</evidence>
<dbReference type="Pfam" id="PF04601">
    <property type="entry name" value="DUF569"/>
    <property type="match status" value="1"/>
</dbReference>
<dbReference type="PANTHER" id="PTHR31205:SF69">
    <property type="entry name" value="ACTIN CROSS-LINKING PROTEIN (DUF569)"/>
    <property type="match status" value="1"/>
</dbReference>
<accession>A0AA41RV86</accession>
<dbReference type="InterPro" id="IPR007679">
    <property type="entry name" value="DUF569"/>
</dbReference>
<evidence type="ECO:0000313" key="4">
    <source>
        <dbReference type="Proteomes" id="UP001177140"/>
    </source>
</evidence>
<proteinExistence type="predicted"/>
<protein>
    <recommendedName>
        <fullName evidence="2">DUF569 domain-containing protein</fullName>
    </recommendedName>
</protein>
<dbReference type="CDD" id="cd23340">
    <property type="entry name" value="beta-trefoil_FSCN_ACP-like"/>
    <property type="match status" value="1"/>
</dbReference>
<reference evidence="3" key="1">
    <citation type="submission" date="2022-03" db="EMBL/GenBank/DDBJ databases">
        <title>A functionally conserved STORR gene fusion in Papaver species that diverged 16.8 million years ago.</title>
        <authorList>
            <person name="Catania T."/>
        </authorList>
    </citation>
    <scope>NUCLEOTIDE SEQUENCE</scope>
    <source>
        <strain evidence="3">S-191538</strain>
    </source>
</reference>
<feature type="compositionally biased region" description="Polar residues" evidence="1">
    <location>
        <begin position="170"/>
        <end position="187"/>
    </location>
</feature>
<dbReference type="AlphaFoldDB" id="A0AA41RV86"/>
<name>A0AA41RV86_PAPNU</name>
<dbReference type="EMBL" id="JAJJMA010040416">
    <property type="protein sequence ID" value="MCL7024974.1"/>
    <property type="molecule type" value="Genomic_DNA"/>
</dbReference>
<dbReference type="InterPro" id="IPR008999">
    <property type="entry name" value="Actin-crosslinking"/>
</dbReference>
<comment type="caution">
    <text evidence="3">The sequence shown here is derived from an EMBL/GenBank/DDBJ whole genome shotgun (WGS) entry which is preliminary data.</text>
</comment>
<feature type="domain" description="DUF569" evidence="2">
    <location>
        <begin position="1"/>
        <end position="132"/>
    </location>
</feature>
<dbReference type="Proteomes" id="UP001177140">
    <property type="component" value="Unassembled WGS sequence"/>
</dbReference>
<dbReference type="Gene3D" id="2.80.10.50">
    <property type="match status" value="1"/>
</dbReference>
<evidence type="ECO:0000313" key="3">
    <source>
        <dbReference type="EMBL" id="MCL7024974.1"/>
    </source>
</evidence>
<feature type="non-terminal residue" evidence="3">
    <location>
        <position position="187"/>
    </location>
</feature>
<organism evidence="3 4">
    <name type="scientific">Papaver nudicaule</name>
    <name type="common">Iceland poppy</name>
    <dbReference type="NCBI Taxonomy" id="74823"/>
    <lineage>
        <taxon>Eukaryota</taxon>
        <taxon>Viridiplantae</taxon>
        <taxon>Streptophyta</taxon>
        <taxon>Embryophyta</taxon>
        <taxon>Tracheophyta</taxon>
        <taxon>Spermatophyta</taxon>
        <taxon>Magnoliopsida</taxon>
        <taxon>Ranunculales</taxon>
        <taxon>Papaveraceae</taxon>
        <taxon>Papaveroideae</taxon>
        <taxon>Papaver</taxon>
    </lineage>
</organism>
<dbReference type="PANTHER" id="PTHR31205">
    <property type="entry name" value="ACTIN CROSS-LINKING PROTEIN (DUF569)"/>
    <property type="match status" value="1"/>
</dbReference>
<feature type="region of interest" description="Disordered" evidence="1">
    <location>
        <begin position="167"/>
        <end position="187"/>
    </location>
</feature>